<dbReference type="InterPro" id="IPR006665">
    <property type="entry name" value="OmpA-like"/>
</dbReference>
<dbReference type="OrthoDB" id="9809364at2"/>
<evidence type="ECO:0000256" key="4">
    <source>
        <dbReference type="PROSITE-ProRule" id="PRU00473"/>
    </source>
</evidence>
<dbReference type="Pfam" id="PF00691">
    <property type="entry name" value="OmpA"/>
    <property type="match status" value="1"/>
</dbReference>
<evidence type="ECO:0000256" key="5">
    <source>
        <dbReference type="SAM" id="MobiDB-lite"/>
    </source>
</evidence>
<evidence type="ECO:0000256" key="2">
    <source>
        <dbReference type="ARBA" id="ARBA00023136"/>
    </source>
</evidence>
<evidence type="ECO:0000259" key="7">
    <source>
        <dbReference type="PROSITE" id="PS51123"/>
    </source>
</evidence>
<dbReference type="InterPro" id="IPR006664">
    <property type="entry name" value="OMP_bac"/>
</dbReference>
<keyword evidence="2 4" id="KW-0472">Membrane</keyword>
<proteinExistence type="predicted"/>
<dbReference type="GO" id="GO:0009279">
    <property type="term" value="C:cell outer membrane"/>
    <property type="evidence" value="ECO:0007669"/>
    <property type="project" value="UniProtKB-SubCell"/>
</dbReference>
<protein>
    <recommendedName>
        <fullName evidence="7">OmpA-like domain-containing protein</fullName>
    </recommendedName>
</protein>
<feature type="region of interest" description="Disordered" evidence="5">
    <location>
        <begin position="649"/>
        <end position="671"/>
    </location>
</feature>
<keyword evidence="6" id="KW-0732">Signal</keyword>
<dbReference type="PANTHER" id="PTHR30329">
    <property type="entry name" value="STATOR ELEMENT OF FLAGELLAR MOTOR COMPLEX"/>
    <property type="match status" value="1"/>
</dbReference>
<dbReference type="PRINTS" id="PR01021">
    <property type="entry name" value="OMPADOMAIN"/>
</dbReference>
<dbReference type="RefSeq" id="WP_110998387.1">
    <property type="nucleotide sequence ID" value="NZ_QKTW01000012.1"/>
</dbReference>
<feature type="compositionally biased region" description="Polar residues" evidence="5">
    <location>
        <begin position="655"/>
        <end position="667"/>
    </location>
</feature>
<reference evidence="8 9" key="1">
    <citation type="submission" date="2018-06" db="EMBL/GenBank/DDBJ databases">
        <title>Mucibacter soli gen. nov., sp. nov., a new member of the family Chitinophagaceae producing mucin.</title>
        <authorList>
            <person name="Kim M.-K."/>
            <person name="Park S."/>
            <person name="Kim T.-S."/>
            <person name="Joung Y."/>
            <person name="Han J.-H."/>
            <person name="Kim S.B."/>
        </authorList>
    </citation>
    <scope>NUCLEOTIDE SEQUENCE [LARGE SCALE GENOMIC DNA]</scope>
    <source>
        <strain evidence="8 9">R1-15</strain>
    </source>
</reference>
<gene>
    <name evidence="8" type="ORF">DN068_08000</name>
</gene>
<dbReference type="CDD" id="cd07185">
    <property type="entry name" value="OmpA_C-like"/>
    <property type="match status" value="1"/>
</dbReference>
<evidence type="ECO:0000313" key="9">
    <source>
        <dbReference type="Proteomes" id="UP000248745"/>
    </source>
</evidence>
<dbReference type="PANTHER" id="PTHR30329:SF21">
    <property type="entry name" value="LIPOPROTEIN YIAD-RELATED"/>
    <property type="match status" value="1"/>
</dbReference>
<name>A0A2W2B0G7_9BACT</name>
<dbReference type="SUPFAM" id="SSF103088">
    <property type="entry name" value="OmpA-like"/>
    <property type="match status" value="1"/>
</dbReference>
<feature type="compositionally biased region" description="Acidic residues" evidence="5">
    <location>
        <begin position="708"/>
        <end position="720"/>
    </location>
</feature>
<feature type="domain" description="OmpA-like" evidence="7">
    <location>
        <begin position="558"/>
        <end position="680"/>
    </location>
</feature>
<dbReference type="InterPro" id="IPR036737">
    <property type="entry name" value="OmpA-like_sf"/>
</dbReference>
<feature type="region of interest" description="Disordered" evidence="5">
    <location>
        <begin position="683"/>
        <end position="735"/>
    </location>
</feature>
<keyword evidence="9" id="KW-1185">Reference proteome</keyword>
<feature type="chain" id="PRO_5015845208" description="OmpA-like domain-containing protein" evidence="6">
    <location>
        <begin position="23"/>
        <end position="735"/>
    </location>
</feature>
<dbReference type="Gene3D" id="3.30.1330.60">
    <property type="entry name" value="OmpA-like domain"/>
    <property type="match status" value="1"/>
</dbReference>
<dbReference type="InterPro" id="IPR011990">
    <property type="entry name" value="TPR-like_helical_dom_sf"/>
</dbReference>
<comment type="caution">
    <text evidence="8">The sequence shown here is derived from an EMBL/GenBank/DDBJ whole genome shotgun (WGS) entry which is preliminary data.</text>
</comment>
<keyword evidence="3" id="KW-0998">Cell outer membrane</keyword>
<dbReference type="Proteomes" id="UP000248745">
    <property type="component" value="Unassembled WGS sequence"/>
</dbReference>
<evidence type="ECO:0000256" key="3">
    <source>
        <dbReference type="ARBA" id="ARBA00023237"/>
    </source>
</evidence>
<dbReference type="Gene3D" id="1.25.40.10">
    <property type="entry name" value="Tetratricopeptide repeat domain"/>
    <property type="match status" value="1"/>
</dbReference>
<dbReference type="PROSITE" id="PS51123">
    <property type="entry name" value="OMPA_2"/>
    <property type="match status" value="1"/>
</dbReference>
<dbReference type="InterPro" id="IPR050330">
    <property type="entry name" value="Bact_OuterMem_StrucFunc"/>
</dbReference>
<evidence type="ECO:0000256" key="6">
    <source>
        <dbReference type="SAM" id="SignalP"/>
    </source>
</evidence>
<feature type="signal peptide" evidence="6">
    <location>
        <begin position="1"/>
        <end position="22"/>
    </location>
</feature>
<organism evidence="8 9">
    <name type="scientific">Taibaiella soli</name>
    <dbReference type="NCBI Taxonomy" id="1649169"/>
    <lineage>
        <taxon>Bacteria</taxon>
        <taxon>Pseudomonadati</taxon>
        <taxon>Bacteroidota</taxon>
        <taxon>Chitinophagia</taxon>
        <taxon>Chitinophagales</taxon>
        <taxon>Chitinophagaceae</taxon>
        <taxon>Taibaiella</taxon>
    </lineage>
</organism>
<comment type="subcellular location">
    <subcellularLocation>
        <location evidence="1">Cell outer membrane</location>
    </subcellularLocation>
</comment>
<dbReference type="EMBL" id="QKTW01000012">
    <property type="protein sequence ID" value="PZF73468.1"/>
    <property type="molecule type" value="Genomic_DNA"/>
</dbReference>
<evidence type="ECO:0000313" key="8">
    <source>
        <dbReference type="EMBL" id="PZF73468.1"/>
    </source>
</evidence>
<accession>A0A2W2B0G7</accession>
<dbReference type="AlphaFoldDB" id="A0A2W2B0G7"/>
<dbReference type="SUPFAM" id="SSF48452">
    <property type="entry name" value="TPR-like"/>
    <property type="match status" value="1"/>
</dbReference>
<evidence type="ECO:0000256" key="1">
    <source>
        <dbReference type="ARBA" id="ARBA00004442"/>
    </source>
</evidence>
<sequence>MTKKWLLLTLATTCLVSTVVHFDANAQQQNKEKYRNKANDPVAKLPYYKKLRWADGLFRAGSYFNAAEYYQQLLQEQERNPYLTYQLAECYWFTRDYVPSAKYYHDAYALAPKIYPEAEFKEAMMLKMQGQYDASIATFNKFIADNPKTFKKLKKRALREIEGCNMAMNSVKDPVPANVVNAGPNVNSAYTESAPYPLGDTALLFSTMNQNAVVEYDKKKRDEYMSRFMVSHKQYRVAQVDSFQWPIKFQDGQFNNPKVHVGNGAYSPGGDRFYFTRCAEGDSMSVTCKIYVSKFEKAKWSDPEMLGEGINEEGSNTQPYVAKVGKKEVLFFSSNRKLQSRGGYDIWYSVIDPRNGAYRRPQNAGKQINTDGDEITPYYDSRVNKLYFASNGWVTMGGFDIFSADGGPSRYTNLSNLGYPINTSADELYYIKDPVGKPDAYVVSNRIGSIALKNPTCCDDIWRIQYEPRLLAMGKVINRATNKPVNEVVVKMVDEQGNQKTYNSTDGNFAFNATRGHSYVLTGDKAHYTTTRATVNTMDVKRTDPDDTVMLTIYMDTIGIDPNFRVSNIYYDFNKASLRAESVASLDSLVSFMKDNSSLSVEIYAFADSKGTDAYNKELSQRRSQSVLEYLEKNGIASNRMIAKGFGEKMPAAPNTVNGKDNPSGRQANRRTVLRIVQEDPNRRVIFNSSKPGTLGEQEKNLSINQDANEDETEQPDSESDMGKPGSRVNKEKNP</sequence>